<dbReference type="Gene3D" id="1.10.510.10">
    <property type="entry name" value="Transferase(Phosphotransferase) domain 1"/>
    <property type="match status" value="2"/>
</dbReference>
<evidence type="ECO:0000259" key="11">
    <source>
        <dbReference type="PROSITE" id="PS50927"/>
    </source>
</evidence>
<name>A0ABR2GGJ9_9ROSI</name>
<dbReference type="CDD" id="cd00028">
    <property type="entry name" value="B_lectin"/>
    <property type="match status" value="1"/>
</dbReference>
<reference evidence="13 14" key="1">
    <citation type="journal article" date="2024" name="G3 (Bethesda)">
        <title>Genome assembly of Hibiscus sabdariffa L. provides insights into metabolisms of medicinal natural products.</title>
        <authorList>
            <person name="Kim T."/>
        </authorList>
    </citation>
    <scope>NUCLEOTIDE SEQUENCE [LARGE SCALE GENOMIC DNA]</scope>
    <source>
        <strain evidence="13">TK-2024</strain>
        <tissue evidence="13">Old leaves</tissue>
    </source>
</reference>
<dbReference type="SUPFAM" id="SSF51110">
    <property type="entry name" value="alpha-D-mannose-specific plant lectins"/>
    <property type="match status" value="2"/>
</dbReference>
<dbReference type="PANTHER" id="PTHR31250">
    <property type="entry name" value="IQ DOMAIN-CONTAINING PROTEIN IQM3"/>
    <property type="match status" value="1"/>
</dbReference>
<dbReference type="SUPFAM" id="SSF56112">
    <property type="entry name" value="Protein kinase-like (PK-like)"/>
    <property type="match status" value="1"/>
</dbReference>
<evidence type="ECO:0000256" key="6">
    <source>
        <dbReference type="ARBA" id="ARBA00023180"/>
    </source>
</evidence>
<keyword evidence="9" id="KW-1133">Transmembrane helix</keyword>
<dbReference type="InterPro" id="IPR001245">
    <property type="entry name" value="Ser-Thr/Tyr_kinase_cat_dom"/>
</dbReference>
<accession>A0ABR2GGJ9</accession>
<feature type="transmembrane region" description="Helical" evidence="9">
    <location>
        <begin position="1168"/>
        <end position="1196"/>
    </location>
</feature>
<evidence type="ECO:0000256" key="2">
    <source>
        <dbReference type="ARBA" id="ARBA00004496"/>
    </source>
</evidence>
<keyword evidence="7" id="KW-0539">Nucleus</keyword>
<keyword evidence="6" id="KW-0325">Glycoprotein</keyword>
<gene>
    <name evidence="13" type="ORF">V6N12_051767</name>
</gene>
<keyword evidence="5" id="KW-1015">Disulfide bond</keyword>
<organism evidence="13 14">
    <name type="scientific">Hibiscus sabdariffa</name>
    <name type="common">roselle</name>
    <dbReference type="NCBI Taxonomy" id="183260"/>
    <lineage>
        <taxon>Eukaryota</taxon>
        <taxon>Viridiplantae</taxon>
        <taxon>Streptophyta</taxon>
        <taxon>Embryophyta</taxon>
        <taxon>Tracheophyta</taxon>
        <taxon>Spermatophyta</taxon>
        <taxon>Magnoliopsida</taxon>
        <taxon>eudicotyledons</taxon>
        <taxon>Gunneridae</taxon>
        <taxon>Pentapetalae</taxon>
        <taxon>rosids</taxon>
        <taxon>malvids</taxon>
        <taxon>Malvales</taxon>
        <taxon>Malvaceae</taxon>
        <taxon>Malvoideae</taxon>
        <taxon>Hibiscus</taxon>
    </lineage>
</organism>
<dbReference type="InterPro" id="IPR001480">
    <property type="entry name" value="Bulb-type_lectin_dom"/>
</dbReference>
<dbReference type="SMART" id="SM00108">
    <property type="entry name" value="B_lectin"/>
    <property type="match status" value="1"/>
</dbReference>
<keyword evidence="3" id="KW-0963">Cytoplasm</keyword>
<dbReference type="Gene3D" id="3.30.200.20">
    <property type="entry name" value="Phosphorylase Kinase, domain 1"/>
    <property type="match status" value="1"/>
</dbReference>
<dbReference type="Pfam" id="PF07714">
    <property type="entry name" value="PK_Tyr_Ser-Thr"/>
    <property type="match status" value="1"/>
</dbReference>
<dbReference type="EMBL" id="JBBPBM010000001">
    <property type="protein sequence ID" value="KAK8601945.1"/>
    <property type="molecule type" value="Genomic_DNA"/>
</dbReference>
<feature type="region of interest" description="Disordered" evidence="8">
    <location>
        <begin position="475"/>
        <end position="509"/>
    </location>
</feature>
<comment type="caution">
    <text evidence="13">The sequence shown here is derived from an EMBL/GenBank/DDBJ whole genome shotgun (WGS) entry which is preliminary data.</text>
</comment>
<feature type="domain" description="Bulb-type lectin" evidence="11">
    <location>
        <begin position="752"/>
        <end position="871"/>
    </location>
</feature>
<evidence type="ECO:0000256" key="7">
    <source>
        <dbReference type="ARBA" id="ARBA00023242"/>
    </source>
</evidence>
<feature type="domain" description="Bulb-type lectin" evidence="11">
    <location>
        <begin position="874"/>
        <end position="994"/>
    </location>
</feature>
<dbReference type="InterPro" id="IPR011009">
    <property type="entry name" value="Kinase-like_dom_sf"/>
</dbReference>
<dbReference type="Pfam" id="PF00954">
    <property type="entry name" value="S_locus_glycop"/>
    <property type="match status" value="1"/>
</dbReference>
<dbReference type="PROSITE" id="PS50927">
    <property type="entry name" value="BULB_LECTIN"/>
    <property type="match status" value="2"/>
</dbReference>
<comment type="subcellular location">
    <subcellularLocation>
        <location evidence="2">Cytoplasm</location>
    </subcellularLocation>
    <subcellularLocation>
        <location evidence="1">Nucleus</location>
    </subcellularLocation>
</comment>
<dbReference type="Pfam" id="PF01453">
    <property type="entry name" value="B_lectin"/>
    <property type="match status" value="1"/>
</dbReference>
<dbReference type="Proteomes" id="UP001472677">
    <property type="component" value="Unassembled WGS sequence"/>
</dbReference>
<keyword evidence="9" id="KW-0472">Membrane</keyword>
<dbReference type="Gene3D" id="2.90.10.10">
    <property type="entry name" value="Bulb-type lectin domain"/>
    <property type="match status" value="2"/>
</dbReference>
<keyword evidence="4" id="KW-0732">Signal</keyword>
<dbReference type="PROSITE" id="PS50011">
    <property type="entry name" value="PROTEIN_KINASE_DOM"/>
    <property type="match status" value="1"/>
</dbReference>
<sequence>MGVSFSCPFAKCSDVENGLESITVKSISFGDDGVRTPVRSISFKGSDSEPTISQSLGSGKMILEGSVSFKGRDFERILSFKSPSSDEAEDLKSKAIDIPSPKSDGLIETPKPSPVLDPNHPQHEAAIRLQKVYKSFRTRRKLADCAVLVEQSWWKLLDFAELKRSSISFFELDKHETAISRWSRARTRAAKVGKGLSKNDKAQKLALQHWLEAIDPRHRYGHNLHFYYNQWLHSQSQEPFFYWLDIGEGKEVNLEKCPRSKLQQQCIKYLGPMERKHYEVIVVDGKFIYKQTGELLHTTKENSNAKWIFVLSTSKILYVGVKKKGAFQHSSFLAGGATIAAGRLVVDSGVLKAVWPHSGHYRPTQQNFNDFISFLRENNVDLTDVKTTPVDEEETLVGKHGNHLRSNSSEEDFVLEPEEIGAKDSIKEVNDSREQDTSAALEIPKPRRLLSLRRKLTNLEIPKRTELFEVSKGDHRSVMPSCNDDLMDSDQEDGYETEEEATASEQKTDELHVDDEVEDIPQESILRRINSKKGMKSYQLGKQLSCKWTSGAGPRIGCVRDYPSELQFRALEQVNLSPRSASYQRLYFSPRSTSSLSPKVSIPAEKKYESNQKGREWIGSGSGTGSGTGSILRIQISGSLLFQKLHSKKQIWSRFSQCPLSPILSSNAHRLLKSSSTHQCYLEPSFYSYSMAAETFLSPLNLLQYHVPVKHFQGKSLTFSTALLVLLVLGFASSGLCVEFPMESVPLGFEISGSDRNIAWVSQNRIFAFGFMDGYRRADDIDGFVVGIRYNIGDEAANLPVWTVGGGVRVSENSTLRLSSDGRLILFDNPTGLIVWSSNTSSLGVKKATLLNNGNLILMDMDDNVLWESFDSPTTTLLQGQSFRFPQTLRAPSTKSVSSYYSFVIRHSGELALVWEANVTYWRVHLSSNDVIREARFGVTGALGLFDDNNRIVWSVASKDFEDRSVVLRHLRIDSDGNLRIYSWVNSLRAWRVGWQAVENQCNVFGSCGLYSICGFNSTGPFCDCLYQDSVTWGSGLPLVDSSGSGCRKMTDLNNCKMETSMFTLRQTVLYGLYPSQDVDMMLSEAACKEYCSNDTSCMAVTSRNDGSGVCTIKRTSFVSGYRSPSISATSFMKVCLVPQAVLARGVNSHNSAKPFPLTSAHGNDKKIFFRAIILIVSGTAIGFITIEMFVFWYIYQSRQTKDEAGIPFAKDTRPDHHYGFLIRLSFGEIKQMTSNFTNQLGPSVYKGLSHEIPVVVKVLSNASATDRDDRVLVSTLGGMCHPHLVPLKGFCFEEEHKCLLYEYVPNGSLDKLLFDVEQRKTELNWQQKLDIALGVARALAYLHTECQTCVAHGNLKLENVLLDENLVPKVTDFGLTTLCRKEATSSESPAERDIFMFGEMLLQIVTRERDIIGSNMGSLVSMISEDHTSEDSVESEKLERAVRLALWCLQNQPFLRPSIGEVVKVLEGSLSVDRPPLNFAFKQGLLDL</sequence>
<dbReference type="PANTHER" id="PTHR31250:SF14">
    <property type="entry name" value="IQ DOMAIN-CONTAINING PROTEIN IQM2"/>
    <property type="match status" value="1"/>
</dbReference>
<evidence type="ECO:0000256" key="8">
    <source>
        <dbReference type="SAM" id="MobiDB-lite"/>
    </source>
</evidence>
<evidence type="ECO:0000259" key="12">
    <source>
        <dbReference type="PROSITE" id="PS50948"/>
    </source>
</evidence>
<evidence type="ECO:0000256" key="3">
    <source>
        <dbReference type="ARBA" id="ARBA00022490"/>
    </source>
</evidence>
<evidence type="ECO:0000256" key="5">
    <source>
        <dbReference type="ARBA" id="ARBA00023157"/>
    </source>
</evidence>
<evidence type="ECO:0000313" key="14">
    <source>
        <dbReference type="Proteomes" id="UP001472677"/>
    </source>
</evidence>
<evidence type="ECO:0000256" key="1">
    <source>
        <dbReference type="ARBA" id="ARBA00004123"/>
    </source>
</evidence>
<evidence type="ECO:0000313" key="13">
    <source>
        <dbReference type="EMBL" id="KAK8601945.1"/>
    </source>
</evidence>
<protein>
    <submittedName>
        <fullName evidence="13">Uncharacterized protein</fullName>
    </submittedName>
</protein>
<feature type="domain" description="Apple" evidence="12">
    <location>
        <begin position="1056"/>
        <end position="1136"/>
    </location>
</feature>
<dbReference type="InterPro" id="IPR003609">
    <property type="entry name" value="Pan_app"/>
</dbReference>
<evidence type="ECO:0000259" key="10">
    <source>
        <dbReference type="PROSITE" id="PS50011"/>
    </source>
</evidence>
<feature type="domain" description="Protein kinase" evidence="10">
    <location>
        <begin position="1219"/>
        <end position="1489"/>
    </location>
</feature>
<keyword evidence="9" id="KW-0812">Transmembrane</keyword>
<dbReference type="PROSITE" id="PS50948">
    <property type="entry name" value="PAN"/>
    <property type="match status" value="1"/>
</dbReference>
<dbReference type="InterPro" id="IPR000719">
    <property type="entry name" value="Prot_kinase_dom"/>
</dbReference>
<dbReference type="InterPro" id="IPR000858">
    <property type="entry name" value="S_locus_glycoprot_dom"/>
</dbReference>
<dbReference type="InterPro" id="IPR044159">
    <property type="entry name" value="IQM"/>
</dbReference>
<evidence type="ECO:0000256" key="9">
    <source>
        <dbReference type="SAM" id="Phobius"/>
    </source>
</evidence>
<feature type="compositionally biased region" description="Acidic residues" evidence="8">
    <location>
        <begin position="485"/>
        <end position="502"/>
    </location>
</feature>
<keyword evidence="14" id="KW-1185">Reference proteome</keyword>
<dbReference type="InterPro" id="IPR036426">
    <property type="entry name" value="Bulb-type_lectin_dom_sf"/>
</dbReference>
<evidence type="ECO:0000256" key="4">
    <source>
        <dbReference type="ARBA" id="ARBA00022729"/>
    </source>
</evidence>
<proteinExistence type="predicted"/>